<dbReference type="AlphaFoldDB" id="A0A7U9TGN0"/>
<dbReference type="GO" id="GO:0016798">
    <property type="term" value="F:hydrolase activity, acting on glycosyl bonds"/>
    <property type="evidence" value="ECO:0007669"/>
    <property type="project" value="InterPro"/>
</dbReference>
<dbReference type="KEGG" id="manr:MPAN_006980"/>
<dbReference type="InterPro" id="IPR003305">
    <property type="entry name" value="CenC_carb-bd"/>
</dbReference>
<accession>A0A7U9TGN0</accession>
<gene>
    <name evidence="3" type="ORF">MPAN_006980</name>
</gene>
<dbReference type="SUPFAM" id="SSF49785">
    <property type="entry name" value="Galactose-binding domain-like"/>
    <property type="match status" value="2"/>
</dbReference>
<dbReference type="RefSeq" id="WP_176238639.1">
    <property type="nucleotide sequence ID" value="NZ_AP024412.1"/>
</dbReference>
<proteinExistence type="predicted"/>
<dbReference type="Gene3D" id="2.60.120.260">
    <property type="entry name" value="Galactose-binding domain-like"/>
    <property type="match status" value="2"/>
</dbReference>
<dbReference type="InterPro" id="IPR008979">
    <property type="entry name" value="Galactose-bd-like_sf"/>
</dbReference>
<dbReference type="Proteomes" id="UP000620133">
    <property type="component" value="Chromosome"/>
</dbReference>
<dbReference type="PROSITE" id="PS51257">
    <property type="entry name" value="PROKAR_LIPOPROTEIN"/>
    <property type="match status" value="1"/>
</dbReference>
<evidence type="ECO:0000313" key="3">
    <source>
        <dbReference type="EMBL" id="BCR35805.1"/>
    </source>
</evidence>
<organism evidence="3 4">
    <name type="scientific">Mariniplasma anaerobium</name>
    <dbReference type="NCBI Taxonomy" id="2735436"/>
    <lineage>
        <taxon>Bacteria</taxon>
        <taxon>Bacillati</taxon>
        <taxon>Mycoplasmatota</taxon>
        <taxon>Mollicutes</taxon>
        <taxon>Acholeplasmatales</taxon>
        <taxon>Acholeplasmataceae</taxon>
        <taxon>Mariniplasma</taxon>
    </lineage>
</organism>
<evidence type="ECO:0000259" key="2">
    <source>
        <dbReference type="Pfam" id="PF02018"/>
    </source>
</evidence>
<feature type="domain" description="CBM-cenC" evidence="2">
    <location>
        <begin position="272"/>
        <end position="390"/>
    </location>
</feature>
<keyword evidence="1" id="KW-0378">Hydrolase</keyword>
<name>A0A7U9TGN0_9MOLU</name>
<protein>
    <recommendedName>
        <fullName evidence="2">CBM-cenC domain-containing protein</fullName>
    </recommendedName>
</protein>
<reference evidence="3" key="1">
    <citation type="submission" date="2021-01" db="EMBL/GenBank/DDBJ databases">
        <title>Draft genome sequence of Acholeplasmataceae bacterium strain Mahy22.</title>
        <authorList>
            <person name="Watanabe M."/>
            <person name="Kojima H."/>
            <person name="Fukui M."/>
        </authorList>
    </citation>
    <scope>NUCLEOTIDE SEQUENCE</scope>
    <source>
        <strain evidence="3">Mahy22</strain>
    </source>
</reference>
<dbReference type="Pfam" id="PF02018">
    <property type="entry name" value="CBM_4_9"/>
    <property type="match status" value="2"/>
</dbReference>
<feature type="domain" description="CBM-cenC" evidence="2">
    <location>
        <begin position="425"/>
        <end position="544"/>
    </location>
</feature>
<dbReference type="EMBL" id="AP024412">
    <property type="protein sequence ID" value="BCR35805.1"/>
    <property type="molecule type" value="Genomic_DNA"/>
</dbReference>
<keyword evidence="4" id="KW-1185">Reference proteome</keyword>
<evidence type="ECO:0000256" key="1">
    <source>
        <dbReference type="ARBA" id="ARBA00022801"/>
    </source>
</evidence>
<evidence type="ECO:0000313" key="4">
    <source>
        <dbReference type="Proteomes" id="UP000620133"/>
    </source>
</evidence>
<sequence>MRKLGFIVVLLIVIGLSSCGNTAIQCGEGTVPIDGVCQVQVTCDSGQTYDEETNTCEEKEVITCNPGYTNEDGECVLDEVELEIELVTGSQLSFEVGSTLPDFSTYFELEGTVIDNSMIEHTLLLGADNTMTTPGVFSVTITIGNDSKTISIIVTDSAIDYSDIITEGQAGIYLIPSKETDFIVGDYMPDFLSYFIAYDGENYVSITPDKVLHNLLLSADNRMIQAGTYKAWVDLTIGGTAYYQEVNIAVTPVGGATVESIGQTGWEIINPEFTDANWFDAWMVPSGDVAITNTDGEIDIQINTIGMNFWDILFAQPGKTFEKGYTYEVTYSMKTGLTAGRDVVVFVEPSQGAAKLLEEQVSLTTVYQDFTFTFQTTTNTTSGVVGVFLGANLPGAHPGVVMIDSIVITRTGELQEEVNFIDLPNQEFTSSDISLWATEGNVVLAHNASGYLEADVSAFTGAFYQENLQQGGYFIEAGKTYTIVFIIKTDITLGRDVTFFVEDTNAGYVKYFEETETLTTVFQTFTYTFTPTVDNDDTKIGIFLGDMDNSAIGLVIIDSIVITESN</sequence>